<name>A0ACB9Z159_9PEZI</name>
<dbReference type="Proteomes" id="UP001497700">
    <property type="component" value="Unassembled WGS sequence"/>
</dbReference>
<accession>A0ACB9Z159</accession>
<protein>
    <submittedName>
        <fullName evidence="1">Cytochrome P450</fullName>
    </submittedName>
</protein>
<evidence type="ECO:0000313" key="1">
    <source>
        <dbReference type="EMBL" id="KAI4865435.1"/>
    </source>
</evidence>
<evidence type="ECO:0000313" key="2">
    <source>
        <dbReference type="Proteomes" id="UP001497700"/>
    </source>
</evidence>
<dbReference type="EMBL" id="MU393472">
    <property type="protein sequence ID" value="KAI4865435.1"/>
    <property type="molecule type" value="Genomic_DNA"/>
</dbReference>
<comment type="caution">
    <text evidence="1">The sequence shown here is derived from an EMBL/GenBank/DDBJ whole genome shotgun (WGS) entry which is preliminary data.</text>
</comment>
<keyword evidence="2" id="KW-1185">Reference proteome</keyword>
<reference evidence="1 2" key="1">
    <citation type="journal article" date="2022" name="New Phytol.">
        <title>Ecological generalism drives hyperdiversity of secondary metabolite gene clusters in xylarialean endophytes.</title>
        <authorList>
            <person name="Franco M.E.E."/>
            <person name="Wisecaver J.H."/>
            <person name="Arnold A.E."/>
            <person name="Ju Y.M."/>
            <person name="Slot J.C."/>
            <person name="Ahrendt S."/>
            <person name="Moore L.P."/>
            <person name="Eastman K.E."/>
            <person name="Scott K."/>
            <person name="Konkel Z."/>
            <person name="Mondo S.J."/>
            <person name="Kuo A."/>
            <person name="Hayes R.D."/>
            <person name="Haridas S."/>
            <person name="Andreopoulos B."/>
            <person name="Riley R."/>
            <person name="LaButti K."/>
            <person name="Pangilinan J."/>
            <person name="Lipzen A."/>
            <person name="Amirebrahimi M."/>
            <person name="Yan J."/>
            <person name="Adam C."/>
            <person name="Keymanesh K."/>
            <person name="Ng V."/>
            <person name="Louie K."/>
            <person name="Northen T."/>
            <person name="Drula E."/>
            <person name="Henrissat B."/>
            <person name="Hsieh H.M."/>
            <person name="Youens-Clark K."/>
            <person name="Lutzoni F."/>
            <person name="Miadlikowska J."/>
            <person name="Eastwood D.C."/>
            <person name="Hamelin R.C."/>
            <person name="Grigoriev I.V."/>
            <person name="U'Ren J.M."/>
        </authorList>
    </citation>
    <scope>NUCLEOTIDE SEQUENCE [LARGE SCALE GENOMIC DNA]</scope>
    <source>
        <strain evidence="1 2">CBS 119005</strain>
    </source>
</reference>
<sequence length="505" mass="57225">MGGLSSLSLDTLCSRLNHYNAFMKLPGIISYLAALLLLISLLEPTLLLQARFTSNAPDIIKSGYEKFKDRPFVVRRFDADITILPHKYVAELCSAPASKLSAVKVQVANLVHRWTYSSFLEHSDLHFRVVERNLVPELPKYICVAKQEMEHAWLTCVPKPKDWTEVDIQHVVRTIVAQMSSRILIGLPTCRSPRWLDLALSFPADVNTTAFTLRASPPWLHPIVARLIPARYRMKRKIDLAKKMMKPLIDKWSGEKGKGKHEKDCTLLDWMMNNGDEKETRLGEMATRQCLLTLASIHTTSMATAHALFDLCSHPEWFSILEGEIDNTLKDLGPLDTEEGAREWLSRLEKMDSFLVESQRLHPPILLSPQREATVPLTLKDGTHIPKGCRIAWAVSSHLNEPHVTPNPEIFDPMRSYRKRYSSSDQWNKHLAGQTSADNLVFGYGRLACPGRAFAVAEVKVLLAKFLTEFHFKLPKGKNRLECKSADEIVFPDPNAKIMMKTKLG</sequence>
<proteinExistence type="predicted"/>
<gene>
    <name evidence="1" type="ORF">F4820DRAFT_458226</name>
</gene>
<organism evidence="1 2">
    <name type="scientific">Hypoxylon rubiginosum</name>
    <dbReference type="NCBI Taxonomy" id="110542"/>
    <lineage>
        <taxon>Eukaryota</taxon>
        <taxon>Fungi</taxon>
        <taxon>Dikarya</taxon>
        <taxon>Ascomycota</taxon>
        <taxon>Pezizomycotina</taxon>
        <taxon>Sordariomycetes</taxon>
        <taxon>Xylariomycetidae</taxon>
        <taxon>Xylariales</taxon>
        <taxon>Hypoxylaceae</taxon>
        <taxon>Hypoxylon</taxon>
    </lineage>
</organism>